<dbReference type="PANTHER" id="PTHR31297:SF42">
    <property type="entry name" value="GLYCOSIDE HYDROLASE FAMILY 5 DOMAIN-CONTAINING PROTEIN"/>
    <property type="match status" value="1"/>
</dbReference>
<evidence type="ECO:0000256" key="1">
    <source>
        <dbReference type="ARBA" id="ARBA00005641"/>
    </source>
</evidence>
<organism evidence="8 9">
    <name type="scientific">Cyclocybe aegerita</name>
    <name type="common">Black poplar mushroom</name>
    <name type="synonym">Agrocybe aegerita</name>
    <dbReference type="NCBI Taxonomy" id="1973307"/>
    <lineage>
        <taxon>Eukaryota</taxon>
        <taxon>Fungi</taxon>
        <taxon>Dikarya</taxon>
        <taxon>Basidiomycota</taxon>
        <taxon>Agaricomycotina</taxon>
        <taxon>Agaricomycetes</taxon>
        <taxon>Agaricomycetidae</taxon>
        <taxon>Agaricales</taxon>
        <taxon>Agaricineae</taxon>
        <taxon>Bolbitiaceae</taxon>
        <taxon>Cyclocybe</taxon>
    </lineage>
</organism>
<proteinExistence type="inferred from homology"/>
<evidence type="ECO:0000259" key="7">
    <source>
        <dbReference type="Pfam" id="PF00150"/>
    </source>
</evidence>
<comment type="similarity">
    <text evidence="1 4">Belongs to the glycosyl hydrolase 5 (cellulase A) family.</text>
</comment>
<evidence type="ECO:0000256" key="5">
    <source>
        <dbReference type="SAM" id="MobiDB-lite"/>
    </source>
</evidence>
<keyword evidence="2 4" id="KW-0378">Hydrolase</keyword>
<evidence type="ECO:0000313" key="9">
    <source>
        <dbReference type="Proteomes" id="UP000467700"/>
    </source>
</evidence>
<dbReference type="GO" id="GO:0008422">
    <property type="term" value="F:beta-glucosidase activity"/>
    <property type="evidence" value="ECO:0007669"/>
    <property type="project" value="TreeGrafter"/>
</dbReference>
<evidence type="ECO:0000256" key="6">
    <source>
        <dbReference type="SAM" id="SignalP"/>
    </source>
</evidence>
<keyword evidence="9" id="KW-1185">Reference proteome</keyword>
<evidence type="ECO:0000313" key="8">
    <source>
        <dbReference type="EMBL" id="CAA7266842.1"/>
    </source>
</evidence>
<gene>
    <name evidence="8" type="ORF">AAE3_LOCUS9333</name>
</gene>
<dbReference type="Gene3D" id="3.20.20.80">
    <property type="entry name" value="Glycosidases"/>
    <property type="match status" value="1"/>
</dbReference>
<feature type="chain" id="PRO_5035714046" description="Glycoside hydrolase family 5 domain-containing protein" evidence="6">
    <location>
        <begin position="25"/>
        <end position="491"/>
    </location>
</feature>
<name>A0A8S0X4E7_CYCAE</name>
<dbReference type="PANTHER" id="PTHR31297">
    <property type="entry name" value="GLUCAN ENDO-1,6-BETA-GLUCOSIDASE B"/>
    <property type="match status" value="1"/>
</dbReference>
<dbReference type="Pfam" id="PF00150">
    <property type="entry name" value="Cellulase"/>
    <property type="match status" value="1"/>
</dbReference>
<feature type="compositionally biased region" description="Low complexity" evidence="5">
    <location>
        <begin position="71"/>
        <end position="86"/>
    </location>
</feature>
<dbReference type="GO" id="GO:0005576">
    <property type="term" value="C:extracellular region"/>
    <property type="evidence" value="ECO:0007669"/>
    <property type="project" value="TreeGrafter"/>
</dbReference>
<protein>
    <recommendedName>
        <fullName evidence="7">Glycoside hydrolase family 5 domain-containing protein</fullName>
    </recommendedName>
</protein>
<dbReference type="InterPro" id="IPR017853">
    <property type="entry name" value="GH"/>
</dbReference>
<dbReference type="GO" id="GO:0009986">
    <property type="term" value="C:cell surface"/>
    <property type="evidence" value="ECO:0007669"/>
    <property type="project" value="TreeGrafter"/>
</dbReference>
<sequence length="491" mass="54633">MLPVHLLLFCLETTVLFSVTSVYARKQQCRLQPPRNQAVLQPPVNPGVGGGSSGDDITTPFPSSTSSVDATATGPIGTSATGTSSATPTPFRYGIDKIRGVNLGGWLVLEPWITPSVFESTARDTIVDEYTLGQLLNQQTAETILMHHWDTWITEDDFVQIKAAGLNHVRLPIGYWSIPITSADTSTSTSPDPYVPGAWTYVLRALSWAKKHNINIILDLHGAPGSQNGYDNSGQRTANPVWAVNPANVTRTIDTLRFLAKEVGDQVAVIELLNEAAGFRGDNWAAVTREFWQDAYDAVREAAGDQVYIMIGDAFLGVNSWTNFLTPPRGHGVLMDFHEYQIFSDPELDRSMEEHINFACSYAQILPAYSQNNLWTIIGEWSNAITDCARWLNGRGVGARWDGTYASTGPGSQVHGDCSHYTGSYQNWTQSYRDYLRRYWEVQVQVGEMAEGWVFWTWKAENADEWSYQKGLEGGWIPKDPSNWKYPNICS</sequence>
<dbReference type="AlphaFoldDB" id="A0A8S0X4E7"/>
<evidence type="ECO:0000256" key="2">
    <source>
        <dbReference type="ARBA" id="ARBA00022801"/>
    </source>
</evidence>
<feature type="signal peptide" evidence="6">
    <location>
        <begin position="1"/>
        <end position="24"/>
    </location>
</feature>
<comment type="caution">
    <text evidence="8">The sequence shown here is derived from an EMBL/GenBank/DDBJ whole genome shotgun (WGS) entry which is preliminary data.</text>
</comment>
<dbReference type="EMBL" id="CACVBS010000057">
    <property type="protein sequence ID" value="CAA7266842.1"/>
    <property type="molecule type" value="Genomic_DNA"/>
</dbReference>
<keyword evidence="6" id="KW-0732">Signal</keyword>
<dbReference type="SUPFAM" id="SSF51445">
    <property type="entry name" value="(Trans)glycosidases"/>
    <property type="match status" value="1"/>
</dbReference>
<dbReference type="OrthoDB" id="62120at2759"/>
<keyword evidence="3 4" id="KW-0326">Glycosidase</keyword>
<dbReference type="InterPro" id="IPR050386">
    <property type="entry name" value="Glycosyl_hydrolase_5"/>
</dbReference>
<feature type="compositionally biased region" description="Polar residues" evidence="5">
    <location>
        <begin position="60"/>
        <end position="70"/>
    </location>
</feature>
<reference evidence="8 9" key="1">
    <citation type="submission" date="2020-01" db="EMBL/GenBank/DDBJ databases">
        <authorList>
            <person name="Gupta K D."/>
        </authorList>
    </citation>
    <scope>NUCLEOTIDE SEQUENCE [LARGE SCALE GENOMIC DNA]</scope>
</reference>
<dbReference type="InterPro" id="IPR001547">
    <property type="entry name" value="Glyco_hydro_5"/>
</dbReference>
<feature type="region of interest" description="Disordered" evidence="5">
    <location>
        <begin position="34"/>
        <end position="86"/>
    </location>
</feature>
<accession>A0A8S0X4E7</accession>
<dbReference type="Proteomes" id="UP000467700">
    <property type="component" value="Unassembled WGS sequence"/>
</dbReference>
<evidence type="ECO:0000256" key="3">
    <source>
        <dbReference type="ARBA" id="ARBA00023295"/>
    </source>
</evidence>
<dbReference type="GO" id="GO:0009251">
    <property type="term" value="P:glucan catabolic process"/>
    <property type="evidence" value="ECO:0007669"/>
    <property type="project" value="TreeGrafter"/>
</dbReference>
<evidence type="ECO:0000256" key="4">
    <source>
        <dbReference type="RuleBase" id="RU361153"/>
    </source>
</evidence>
<feature type="domain" description="Glycoside hydrolase family 5" evidence="7">
    <location>
        <begin position="147"/>
        <end position="382"/>
    </location>
</feature>